<gene>
    <name evidence="2" type="ORF">GCM10023198_59450</name>
</gene>
<dbReference type="Pfam" id="PF19834">
    <property type="entry name" value="DUF6314"/>
    <property type="match status" value="1"/>
</dbReference>
<feature type="domain" description="DUF6314" evidence="1">
    <location>
        <begin position="6"/>
        <end position="136"/>
    </location>
</feature>
<accession>A0ABP8YDS8</accession>
<protein>
    <recommendedName>
        <fullName evidence="1">DUF6314 domain-containing protein</fullName>
    </recommendedName>
</protein>
<keyword evidence="3" id="KW-1185">Reference proteome</keyword>
<dbReference type="InterPro" id="IPR045632">
    <property type="entry name" value="DUF6314"/>
</dbReference>
<organism evidence="2 3">
    <name type="scientific">Promicromonospora umidemergens</name>
    <dbReference type="NCBI Taxonomy" id="629679"/>
    <lineage>
        <taxon>Bacteria</taxon>
        <taxon>Bacillati</taxon>
        <taxon>Actinomycetota</taxon>
        <taxon>Actinomycetes</taxon>
        <taxon>Micrococcales</taxon>
        <taxon>Promicromonosporaceae</taxon>
        <taxon>Promicromonospora</taxon>
    </lineage>
</organism>
<name>A0ABP8YDS8_9MICO</name>
<evidence type="ECO:0000259" key="1">
    <source>
        <dbReference type="Pfam" id="PF19834"/>
    </source>
</evidence>
<proteinExistence type="predicted"/>
<comment type="caution">
    <text evidence="2">The sequence shown here is derived from an EMBL/GenBank/DDBJ whole genome shotgun (WGS) entry which is preliminary data.</text>
</comment>
<evidence type="ECO:0000313" key="2">
    <source>
        <dbReference type="EMBL" id="GAA4726419.1"/>
    </source>
</evidence>
<dbReference type="RefSeq" id="WP_253877331.1">
    <property type="nucleotide sequence ID" value="NZ_BAABHM010000043.1"/>
</dbReference>
<dbReference type="Proteomes" id="UP001500843">
    <property type="component" value="Unassembled WGS sequence"/>
</dbReference>
<dbReference type="EMBL" id="BAABHM010000043">
    <property type="protein sequence ID" value="GAA4726419.1"/>
    <property type="molecule type" value="Genomic_DNA"/>
</dbReference>
<sequence>MDPLRLVGTWDFHREIQDHRDGVGYTARGTAELTAQDDGRVRWTEHGTLSWAGGSTPVSRTLFLVREPAGVERRWRVTFEDGRDFHPWTAGAVEHPCGLDLYRGGIDVPDEPTPSWELHWRVTGPEKDYTMRTSYSTR</sequence>
<reference evidence="3" key="1">
    <citation type="journal article" date="2019" name="Int. J. Syst. Evol. Microbiol.">
        <title>The Global Catalogue of Microorganisms (GCM) 10K type strain sequencing project: providing services to taxonomists for standard genome sequencing and annotation.</title>
        <authorList>
            <consortium name="The Broad Institute Genomics Platform"/>
            <consortium name="The Broad Institute Genome Sequencing Center for Infectious Disease"/>
            <person name="Wu L."/>
            <person name="Ma J."/>
        </authorList>
    </citation>
    <scope>NUCLEOTIDE SEQUENCE [LARGE SCALE GENOMIC DNA]</scope>
    <source>
        <strain evidence="3">JCM 17975</strain>
    </source>
</reference>
<evidence type="ECO:0000313" key="3">
    <source>
        <dbReference type="Proteomes" id="UP001500843"/>
    </source>
</evidence>